<dbReference type="PANTHER" id="PTHR33406:SF10">
    <property type="entry name" value="SSD DOMAIN-CONTAINING PROTEIN"/>
    <property type="match status" value="1"/>
</dbReference>
<dbReference type="InterPro" id="IPR003392">
    <property type="entry name" value="PTHD_SSD"/>
</dbReference>
<gene>
    <name evidence="3" type="ORF">METZ01_LOCUS193354</name>
</gene>
<evidence type="ECO:0000259" key="2">
    <source>
        <dbReference type="Pfam" id="PF02460"/>
    </source>
</evidence>
<organism evidence="3">
    <name type="scientific">marine metagenome</name>
    <dbReference type="NCBI Taxonomy" id="408172"/>
    <lineage>
        <taxon>unclassified sequences</taxon>
        <taxon>metagenomes</taxon>
        <taxon>ecological metagenomes</taxon>
    </lineage>
</organism>
<feature type="transmembrane region" description="Helical" evidence="1">
    <location>
        <begin position="197"/>
        <end position="218"/>
    </location>
</feature>
<feature type="non-terminal residue" evidence="3">
    <location>
        <position position="1"/>
    </location>
</feature>
<feature type="domain" description="Patched" evidence="2">
    <location>
        <begin position="212"/>
        <end position="276"/>
    </location>
</feature>
<evidence type="ECO:0000256" key="1">
    <source>
        <dbReference type="SAM" id="Phobius"/>
    </source>
</evidence>
<dbReference type="EMBL" id="UINC01040515">
    <property type="protein sequence ID" value="SVB40500.1"/>
    <property type="molecule type" value="Genomic_DNA"/>
</dbReference>
<dbReference type="Gene3D" id="1.20.1640.10">
    <property type="entry name" value="Multidrug efflux transporter AcrB transmembrane domain"/>
    <property type="match status" value="1"/>
</dbReference>
<dbReference type="GO" id="GO:0005886">
    <property type="term" value="C:plasma membrane"/>
    <property type="evidence" value="ECO:0007669"/>
    <property type="project" value="TreeGrafter"/>
</dbReference>
<feature type="non-terminal residue" evidence="3">
    <location>
        <position position="315"/>
    </location>
</feature>
<dbReference type="SUPFAM" id="SSF82866">
    <property type="entry name" value="Multidrug efflux transporter AcrB transmembrane domain"/>
    <property type="match status" value="1"/>
</dbReference>
<dbReference type="InterPro" id="IPR050545">
    <property type="entry name" value="Mycobact_MmpL"/>
</dbReference>
<accession>A0A382DPW5</accession>
<protein>
    <recommendedName>
        <fullName evidence="2">Patched domain-containing protein</fullName>
    </recommendedName>
</protein>
<proteinExistence type="predicted"/>
<sequence>MGYFAVQIKMDAGFHKQLPSNHEFIKTYYEYQEDLSGTNSVTIALRVTKNDIFNKEYLTKLYNLSQTIRYLPGVNQASMQSLWTPNVTVMRVTEEGFERTEVIPGNIIPEKLNEDEINKIRERILTGGHVGSIVSNDFTSSLIKVELTEYDPRTGEKLDYLKLGKEIESIRSEYEKGNYKVEITGFAKMISDIANEAYNVVIFFGLAFLLTVLAVYWYSRSWTLTFLPLFCSLCSLVWQFGMLKILGFGLDPLAILVPFLVFAIGVSHGIQQVNQITKEVIDGKSSEVAARASFSRLLIPGSMALVTDLVGFGTL</sequence>
<dbReference type="AlphaFoldDB" id="A0A382DPW5"/>
<evidence type="ECO:0000313" key="3">
    <source>
        <dbReference type="EMBL" id="SVB40500.1"/>
    </source>
</evidence>
<dbReference type="Pfam" id="PF02460">
    <property type="entry name" value="Patched"/>
    <property type="match status" value="1"/>
</dbReference>
<keyword evidence="1" id="KW-1133">Transmembrane helix</keyword>
<keyword evidence="1" id="KW-0472">Membrane</keyword>
<name>A0A382DPW5_9ZZZZ</name>
<keyword evidence="1" id="KW-0812">Transmembrane</keyword>
<feature type="transmembrane region" description="Helical" evidence="1">
    <location>
        <begin position="253"/>
        <end position="270"/>
    </location>
</feature>
<reference evidence="3" key="1">
    <citation type="submission" date="2018-05" db="EMBL/GenBank/DDBJ databases">
        <authorList>
            <person name="Lanie J.A."/>
            <person name="Ng W.-L."/>
            <person name="Kazmierczak K.M."/>
            <person name="Andrzejewski T.M."/>
            <person name="Davidsen T.M."/>
            <person name="Wayne K.J."/>
            <person name="Tettelin H."/>
            <person name="Glass J.I."/>
            <person name="Rusch D."/>
            <person name="Podicherti R."/>
            <person name="Tsui H.-C.T."/>
            <person name="Winkler M.E."/>
        </authorList>
    </citation>
    <scope>NUCLEOTIDE SEQUENCE</scope>
</reference>
<dbReference type="PANTHER" id="PTHR33406">
    <property type="entry name" value="MEMBRANE PROTEIN MJ1562-RELATED"/>
    <property type="match status" value="1"/>
</dbReference>